<evidence type="ECO:0000313" key="5">
    <source>
        <dbReference type="EMBL" id="SVC84568.1"/>
    </source>
</evidence>
<dbReference type="EMBL" id="UINC01114333">
    <property type="protein sequence ID" value="SVC84568.1"/>
    <property type="molecule type" value="Genomic_DNA"/>
</dbReference>
<keyword evidence="1" id="KW-0235">DNA replication</keyword>
<dbReference type="GO" id="GO:0005663">
    <property type="term" value="C:DNA replication factor C complex"/>
    <property type="evidence" value="ECO:0007669"/>
    <property type="project" value="TreeGrafter"/>
</dbReference>
<reference evidence="5" key="1">
    <citation type="submission" date="2018-05" db="EMBL/GenBank/DDBJ databases">
        <authorList>
            <person name="Lanie J.A."/>
            <person name="Ng W.-L."/>
            <person name="Kazmierczak K.M."/>
            <person name="Andrzejewski T.M."/>
            <person name="Davidsen T.M."/>
            <person name="Wayne K.J."/>
            <person name="Tettelin H."/>
            <person name="Glass J.I."/>
            <person name="Rusch D."/>
            <person name="Podicherti R."/>
            <person name="Tsui H.-C.T."/>
            <person name="Winkler M.E."/>
        </authorList>
    </citation>
    <scope>NUCLEOTIDE SEQUENCE</scope>
</reference>
<evidence type="ECO:0000256" key="2">
    <source>
        <dbReference type="ARBA" id="ARBA00022741"/>
    </source>
</evidence>
<dbReference type="Pfam" id="PF00004">
    <property type="entry name" value="AAA"/>
    <property type="match status" value="1"/>
</dbReference>
<dbReference type="GO" id="GO:0016887">
    <property type="term" value="F:ATP hydrolysis activity"/>
    <property type="evidence" value="ECO:0007669"/>
    <property type="project" value="InterPro"/>
</dbReference>
<dbReference type="GO" id="GO:0006261">
    <property type="term" value="P:DNA-templated DNA replication"/>
    <property type="evidence" value="ECO:0007669"/>
    <property type="project" value="TreeGrafter"/>
</dbReference>
<evidence type="ECO:0000256" key="3">
    <source>
        <dbReference type="ARBA" id="ARBA00022840"/>
    </source>
</evidence>
<dbReference type="CDD" id="cd00009">
    <property type="entry name" value="AAA"/>
    <property type="match status" value="1"/>
</dbReference>
<evidence type="ECO:0000256" key="1">
    <source>
        <dbReference type="ARBA" id="ARBA00022705"/>
    </source>
</evidence>
<sequence>MQNEHTLWVEKYRPSSLDTYLGNEHLKSKVSLYLESGDIPHLLLYGKAGTGKTTLAKILVNHIECDYIYINASDENNVDTVRNKVKMFASTLGFKDYKVIILDECDYITPNAQAALRNLMETFSKHCRFILTCNFVERIIDPIQSRCQTFQTTPPSKKEVAVHLSKILETEEVGHELSDIALLINSAYPDIRRVINSAQRQSVEGELVIDKQSIIENDYKLRLLEILKTQDRKNAFKNIRQLLADSQVKDYADLFRLLYDEVDSYGKGHIAECILVLGKYELSDSQVVDKEINAMAMIIELLGVIK</sequence>
<dbReference type="InterPro" id="IPR003959">
    <property type="entry name" value="ATPase_AAA_core"/>
</dbReference>
<dbReference type="GO" id="GO:0003689">
    <property type="term" value="F:DNA clamp loader activity"/>
    <property type="evidence" value="ECO:0007669"/>
    <property type="project" value="InterPro"/>
</dbReference>
<evidence type="ECO:0000259" key="4">
    <source>
        <dbReference type="SMART" id="SM00382"/>
    </source>
</evidence>
<dbReference type="HAMAP" id="MF_04162">
    <property type="entry name" value="T4_Clamp_Loader_L"/>
    <property type="match status" value="1"/>
</dbReference>
<dbReference type="Gene3D" id="1.20.272.10">
    <property type="match status" value="1"/>
</dbReference>
<dbReference type="SMART" id="SM00382">
    <property type="entry name" value="AAA"/>
    <property type="match status" value="1"/>
</dbReference>
<dbReference type="InterPro" id="IPR050238">
    <property type="entry name" value="DNA_Rep/Repair_Clamp_Loader"/>
</dbReference>
<dbReference type="Gene3D" id="1.10.8.60">
    <property type="match status" value="1"/>
</dbReference>
<gene>
    <name evidence="5" type="ORF">METZ01_LOCUS337422</name>
</gene>
<dbReference type="PANTHER" id="PTHR11669:SF20">
    <property type="entry name" value="REPLICATION FACTOR C SUBUNIT 4"/>
    <property type="match status" value="1"/>
</dbReference>
<name>A0A382QHY1_9ZZZZ</name>
<dbReference type="Gene3D" id="3.40.50.300">
    <property type="entry name" value="P-loop containing nucleotide triphosphate hydrolases"/>
    <property type="match status" value="1"/>
</dbReference>
<keyword evidence="2" id="KW-0547">Nucleotide-binding</keyword>
<protein>
    <recommendedName>
        <fullName evidence="4">AAA+ ATPase domain-containing protein</fullName>
    </recommendedName>
</protein>
<organism evidence="5">
    <name type="scientific">marine metagenome</name>
    <dbReference type="NCBI Taxonomy" id="408172"/>
    <lineage>
        <taxon>unclassified sequences</taxon>
        <taxon>metagenomes</taxon>
        <taxon>ecological metagenomes</taxon>
    </lineage>
</organism>
<dbReference type="GO" id="GO:0006281">
    <property type="term" value="P:DNA repair"/>
    <property type="evidence" value="ECO:0007669"/>
    <property type="project" value="TreeGrafter"/>
</dbReference>
<dbReference type="InterPro" id="IPR003593">
    <property type="entry name" value="AAA+_ATPase"/>
</dbReference>
<feature type="domain" description="AAA+ ATPase" evidence="4">
    <location>
        <begin position="38"/>
        <end position="156"/>
    </location>
</feature>
<dbReference type="GO" id="GO:0005524">
    <property type="term" value="F:ATP binding"/>
    <property type="evidence" value="ECO:0007669"/>
    <property type="project" value="UniProtKB-KW"/>
</dbReference>
<proteinExistence type="inferred from homology"/>
<dbReference type="SUPFAM" id="SSF52540">
    <property type="entry name" value="P-loop containing nucleoside triphosphate hydrolases"/>
    <property type="match status" value="1"/>
</dbReference>
<dbReference type="AlphaFoldDB" id="A0A382QHY1"/>
<keyword evidence="3" id="KW-0067">ATP-binding</keyword>
<dbReference type="PANTHER" id="PTHR11669">
    <property type="entry name" value="REPLICATION FACTOR C / DNA POLYMERASE III GAMMA-TAU SUBUNIT"/>
    <property type="match status" value="1"/>
</dbReference>
<accession>A0A382QHY1</accession>
<dbReference type="InterPro" id="IPR046388">
    <property type="entry name" value="T4_Clamp_Loader_L"/>
</dbReference>
<dbReference type="InterPro" id="IPR027417">
    <property type="entry name" value="P-loop_NTPase"/>
</dbReference>